<sequence length="81" mass="8629">MTLSINKKPLTTAQLTTLSQYLRLFSTLASGILLSATSLSANASSLISSTDALDYELPKRLMKTSAATRKAGHLLSMTTLP</sequence>
<accession>A0A5C7A1N1</accession>
<name>A0A5C7A1N1_9GAMM</name>
<evidence type="ECO:0000313" key="1">
    <source>
        <dbReference type="EMBL" id="TXD97156.1"/>
    </source>
</evidence>
<reference evidence="1 2" key="1">
    <citation type="submission" date="2019-08" db="EMBL/GenBank/DDBJ databases">
        <title>Genome sequence of Psychrobacter frigidicola ACAM304 (type strain).</title>
        <authorList>
            <person name="Bowman J.P."/>
        </authorList>
    </citation>
    <scope>NUCLEOTIDE SEQUENCE [LARGE SCALE GENOMIC DNA]</scope>
    <source>
        <strain evidence="1 2">ACAM 304</strain>
    </source>
</reference>
<dbReference type="EMBL" id="VORZ01000002">
    <property type="protein sequence ID" value="TXD97156.1"/>
    <property type="molecule type" value="Genomic_DNA"/>
</dbReference>
<keyword evidence="2" id="KW-1185">Reference proteome</keyword>
<organism evidence="1 2">
    <name type="scientific">Psychrobacter frigidicola</name>
    <dbReference type="NCBI Taxonomy" id="45611"/>
    <lineage>
        <taxon>Bacteria</taxon>
        <taxon>Pseudomonadati</taxon>
        <taxon>Pseudomonadota</taxon>
        <taxon>Gammaproteobacteria</taxon>
        <taxon>Moraxellales</taxon>
        <taxon>Moraxellaceae</taxon>
        <taxon>Psychrobacter</taxon>
    </lineage>
</organism>
<dbReference type="RefSeq" id="WP_147223861.1">
    <property type="nucleotide sequence ID" value="NZ_CAJGYY010000001.1"/>
</dbReference>
<gene>
    <name evidence="1" type="ORF">ES754_09150</name>
</gene>
<dbReference type="Proteomes" id="UP000321903">
    <property type="component" value="Unassembled WGS sequence"/>
</dbReference>
<proteinExistence type="predicted"/>
<evidence type="ECO:0000313" key="2">
    <source>
        <dbReference type="Proteomes" id="UP000321903"/>
    </source>
</evidence>
<comment type="caution">
    <text evidence="1">The sequence shown here is derived from an EMBL/GenBank/DDBJ whole genome shotgun (WGS) entry which is preliminary data.</text>
</comment>
<protein>
    <submittedName>
        <fullName evidence="1">Uncharacterized protein</fullName>
    </submittedName>
</protein>
<dbReference type="AlphaFoldDB" id="A0A5C7A1N1"/>